<evidence type="ECO:0000256" key="1">
    <source>
        <dbReference type="SAM" id="MobiDB-lite"/>
    </source>
</evidence>
<name>X1RP30_9ZZZZ</name>
<evidence type="ECO:0000313" key="2">
    <source>
        <dbReference type="EMBL" id="GAI68741.1"/>
    </source>
</evidence>
<dbReference type="AlphaFoldDB" id="X1RP30"/>
<comment type="caution">
    <text evidence="2">The sequence shown here is derived from an EMBL/GenBank/DDBJ whole genome shotgun (WGS) entry which is preliminary data.</text>
</comment>
<dbReference type="Gene3D" id="1.10.10.10">
    <property type="entry name" value="Winged helix-like DNA-binding domain superfamily/Winged helix DNA-binding domain"/>
    <property type="match status" value="1"/>
</dbReference>
<accession>X1RP30</accession>
<feature type="region of interest" description="Disordered" evidence="1">
    <location>
        <begin position="1"/>
        <end position="46"/>
    </location>
</feature>
<protein>
    <submittedName>
        <fullName evidence="2">Uncharacterized protein</fullName>
    </submittedName>
</protein>
<proteinExistence type="predicted"/>
<sequence>MTSTILEKQSPLCQVLTDRPENEPVSSESLSSPPPSPQATAHHKPLPSDLNKIYFKKGIEREKRYGVPSTHRILTMGNYHKHHDDINHMLQVVCGLENRERNAVFCLLRLFFYYGQVYPKADDVADQEYISKRTFWRAISKLKTLGVIEVLNRYINHKQISNLYRIDKLVLMIARFIAEHHSTIFGDFGDKLTSFFRSFWDEIWDADINLSLPAPVKLALGGEGVVR</sequence>
<gene>
    <name evidence="2" type="ORF">S12H4_06298</name>
</gene>
<organism evidence="2">
    <name type="scientific">marine sediment metagenome</name>
    <dbReference type="NCBI Taxonomy" id="412755"/>
    <lineage>
        <taxon>unclassified sequences</taxon>
        <taxon>metagenomes</taxon>
        <taxon>ecological metagenomes</taxon>
    </lineage>
</organism>
<reference evidence="2" key="1">
    <citation type="journal article" date="2014" name="Front. Microbiol.">
        <title>High frequency of phylogenetically diverse reductive dehalogenase-homologous genes in deep subseafloor sedimentary metagenomes.</title>
        <authorList>
            <person name="Kawai M."/>
            <person name="Futagami T."/>
            <person name="Toyoda A."/>
            <person name="Takaki Y."/>
            <person name="Nishi S."/>
            <person name="Hori S."/>
            <person name="Arai W."/>
            <person name="Tsubouchi T."/>
            <person name="Morono Y."/>
            <person name="Uchiyama I."/>
            <person name="Ito T."/>
            <person name="Fujiyama A."/>
            <person name="Inagaki F."/>
            <person name="Takami H."/>
        </authorList>
    </citation>
    <scope>NUCLEOTIDE SEQUENCE</scope>
    <source>
        <strain evidence="2">Expedition CK06-06</strain>
    </source>
</reference>
<dbReference type="EMBL" id="BARW01002193">
    <property type="protein sequence ID" value="GAI68741.1"/>
    <property type="molecule type" value="Genomic_DNA"/>
</dbReference>
<dbReference type="InterPro" id="IPR036388">
    <property type="entry name" value="WH-like_DNA-bd_sf"/>
</dbReference>